<accession>A0A8S1XV39</accession>
<dbReference type="OrthoDB" id="295927at2759"/>
<keyword evidence="5" id="KW-1185">Reference proteome</keyword>
<dbReference type="PROSITE" id="PS50089">
    <property type="entry name" value="ZF_RING_2"/>
    <property type="match status" value="1"/>
</dbReference>
<keyword evidence="1" id="KW-0863">Zinc-finger</keyword>
<dbReference type="Proteomes" id="UP000683925">
    <property type="component" value="Unassembled WGS sequence"/>
</dbReference>
<name>A0A8S1XV39_PAROT</name>
<feature type="coiled-coil region" evidence="2">
    <location>
        <begin position="220"/>
        <end position="247"/>
    </location>
</feature>
<sequence length="248" mass="29293">MFKLQSKTFDVIQVQKVLNYLEQMGLSQFYHNSYLNSIIRIIYVEIIPIIEIHLQNQLMNFSFLSSSKLREIIVNPSSIDKNLICAICQSLVWDPKECSQCQNYFCSECINNTLKQTKRCPIRCPNKMKLNAPHRLLRTQMYELQVKCVNTGCPKQMQLQNLESHMKQCEYVETRCPYPDCLFQDSLIRIELHKASCQHRTRNCEKCLVTYKVKDSHDCLDIVIKKLKKQEDTINELLRRVDYLESQL</sequence>
<evidence type="ECO:0000259" key="3">
    <source>
        <dbReference type="PROSITE" id="PS50089"/>
    </source>
</evidence>
<evidence type="ECO:0000256" key="1">
    <source>
        <dbReference type="PROSITE-ProRule" id="PRU00175"/>
    </source>
</evidence>
<keyword evidence="1" id="KW-0479">Metal-binding</keyword>
<dbReference type="AlphaFoldDB" id="A0A8S1XV39"/>
<dbReference type="PANTHER" id="PTHR10131">
    <property type="entry name" value="TNF RECEPTOR ASSOCIATED FACTOR"/>
    <property type="match status" value="1"/>
</dbReference>
<dbReference type="EMBL" id="CAJJDP010000135">
    <property type="protein sequence ID" value="CAD8205110.1"/>
    <property type="molecule type" value="Genomic_DNA"/>
</dbReference>
<comment type="caution">
    <text evidence="4">The sequence shown here is derived from an EMBL/GenBank/DDBJ whole genome shotgun (WGS) entry which is preliminary data.</text>
</comment>
<gene>
    <name evidence="4" type="ORF">POCTA_138.1.T1340137</name>
</gene>
<feature type="domain" description="RING-type" evidence="3">
    <location>
        <begin position="85"/>
        <end position="122"/>
    </location>
</feature>
<protein>
    <recommendedName>
        <fullName evidence="3">RING-type domain-containing protein</fullName>
    </recommendedName>
</protein>
<proteinExistence type="predicted"/>
<dbReference type="OMA" id="CKSCIST"/>
<organism evidence="4 5">
    <name type="scientific">Paramecium octaurelia</name>
    <dbReference type="NCBI Taxonomy" id="43137"/>
    <lineage>
        <taxon>Eukaryota</taxon>
        <taxon>Sar</taxon>
        <taxon>Alveolata</taxon>
        <taxon>Ciliophora</taxon>
        <taxon>Intramacronucleata</taxon>
        <taxon>Oligohymenophorea</taxon>
        <taxon>Peniculida</taxon>
        <taxon>Parameciidae</taxon>
        <taxon>Paramecium</taxon>
    </lineage>
</organism>
<evidence type="ECO:0000256" key="2">
    <source>
        <dbReference type="SAM" id="Coils"/>
    </source>
</evidence>
<dbReference type="PANTHER" id="PTHR10131:SF94">
    <property type="entry name" value="TNF RECEPTOR-ASSOCIATED FACTOR 4"/>
    <property type="match status" value="1"/>
</dbReference>
<dbReference type="GO" id="GO:0008270">
    <property type="term" value="F:zinc ion binding"/>
    <property type="evidence" value="ECO:0007669"/>
    <property type="project" value="UniProtKB-KW"/>
</dbReference>
<keyword evidence="1" id="KW-0862">Zinc</keyword>
<evidence type="ECO:0000313" key="5">
    <source>
        <dbReference type="Proteomes" id="UP000683925"/>
    </source>
</evidence>
<evidence type="ECO:0000313" key="4">
    <source>
        <dbReference type="EMBL" id="CAD8205110.1"/>
    </source>
</evidence>
<reference evidence="4" key="1">
    <citation type="submission" date="2021-01" db="EMBL/GenBank/DDBJ databases">
        <authorList>
            <consortium name="Genoscope - CEA"/>
            <person name="William W."/>
        </authorList>
    </citation>
    <scope>NUCLEOTIDE SEQUENCE</scope>
</reference>
<keyword evidence="2" id="KW-0175">Coiled coil</keyword>
<dbReference type="InterPro" id="IPR001841">
    <property type="entry name" value="Znf_RING"/>
</dbReference>